<evidence type="ECO:0000256" key="5">
    <source>
        <dbReference type="ARBA" id="ARBA00022617"/>
    </source>
</evidence>
<keyword evidence="10" id="KW-0408">Iron</keyword>
<dbReference type="Proteomes" id="UP000594454">
    <property type="component" value="Chromosome 1"/>
</dbReference>
<comment type="cofactor">
    <cofactor evidence="1">
        <name>heme</name>
        <dbReference type="ChEBI" id="CHEBI:30413"/>
    </cofactor>
</comment>
<reference evidence="14 15" key="1">
    <citation type="submission" date="2020-11" db="EMBL/GenBank/DDBJ databases">
        <authorList>
            <person name="Wallbank WR R."/>
            <person name="Pardo Diaz C."/>
            <person name="Kozak K."/>
            <person name="Martin S."/>
            <person name="Jiggins C."/>
            <person name="Moest M."/>
            <person name="Warren A I."/>
            <person name="Generalovic N T."/>
            <person name="Byers J.R.P. K."/>
            <person name="Montejo-Kovacevich G."/>
            <person name="Yen C E."/>
        </authorList>
    </citation>
    <scope>NUCLEOTIDE SEQUENCE [LARGE SCALE GENOMIC DNA]</scope>
</reference>
<dbReference type="PRINTS" id="PR00464">
    <property type="entry name" value="EP450II"/>
</dbReference>
<evidence type="ECO:0000256" key="9">
    <source>
        <dbReference type="ARBA" id="ARBA00023002"/>
    </source>
</evidence>
<evidence type="ECO:0000256" key="8">
    <source>
        <dbReference type="ARBA" id="ARBA00022848"/>
    </source>
</evidence>
<dbReference type="InterPro" id="IPR001128">
    <property type="entry name" value="Cyt_P450"/>
</dbReference>
<evidence type="ECO:0000256" key="7">
    <source>
        <dbReference type="ARBA" id="ARBA00022824"/>
    </source>
</evidence>
<keyword evidence="13" id="KW-0812">Transmembrane</keyword>
<keyword evidence="12 13" id="KW-0472">Membrane</keyword>
<keyword evidence="9" id="KW-0560">Oxidoreductase</keyword>
<keyword evidence="15" id="KW-1185">Reference proteome</keyword>
<keyword evidence="8" id="KW-0492">Microsome</keyword>
<evidence type="ECO:0000313" key="14">
    <source>
        <dbReference type="EMBL" id="CAD7079533.1"/>
    </source>
</evidence>
<evidence type="ECO:0000256" key="12">
    <source>
        <dbReference type="ARBA" id="ARBA00023136"/>
    </source>
</evidence>
<keyword evidence="5" id="KW-0349">Heme</keyword>
<dbReference type="GO" id="GO:0005789">
    <property type="term" value="C:endoplasmic reticulum membrane"/>
    <property type="evidence" value="ECO:0007669"/>
    <property type="project" value="UniProtKB-SubCell"/>
</dbReference>
<dbReference type="GO" id="GO:0005506">
    <property type="term" value="F:iron ion binding"/>
    <property type="evidence" value="ECO:0007669"/>
    <property type="project" value="InterPro"/>
</dbReference>
<dbReference type="GO" id="GO:0004497">
    <property type="term" value="F:monooxygenase activity"/>
    <property type="evidence" value="ECO:0007669"/>
    <property type="project" value="UniProtKB-KW"/>
</dbReference>
<dbReference type="GO" id="GO:0016705">
    <property type="term" value="F:oxidoreductase activity, acting on paired donors, with incorporation or reduction of molecular oxygen"/>
    <property type="evidence" value="ECO:0007669"/>
    <property type="project" value="InterPro"/>
</dbReference>
<organism evidence="14 15">
    <name type="scientific">Hermetia illucens</name>
    <name type="common">Black soldier fly</name>
    <dbReference type="NCBI Taxonomy" id="343691"/>
    <lineage>
        <taxon>Eukaryota</taxon>
        <taxon>Metazoa</taxon>
        <taxon>Ecdysozoa</taxon>
        <taxon>Arthropoda</taxon>
        <taxon>Hexapoda</taxon>
        <taxon>Insecta</taxon>
        <taxon>Pterygota</taxon>
        <taxon>Neoptera</taxon>
        <taxon>Endopterygota</taxon>
        <taxon>Diptera</taxon>
        <taxon>Brachycera</taxon>
        <taxon>Stratiomyomorpha</taxon>
        <taxon>Stratiomyidae</taxon>
        <taxon>Hermetiinae</taxon>
        <taxon>Hermetia</taxon>
    </lineage>
</organism>
<keyword evidence="6" id="KW-0479">Metal-binding</keyword>
<dbReference type="InParanoid" id="A0A7R8YNF8"/>
<keyword evidence="7" id="KW-0256">Endoplasmic reticulum</keyword>
<dbReference type="AlphaFoldDB" id="A0A7R8YNF8"/>
<name>A0A7R8YNF8_HERIL</name>
<keyword evidence="13" id="KW-1133">Transmembrane helix</keyword>
<comment type="subcellular location">
    <subcellularLocation>
        <location evidence="3">Endoplasmic reticulum membrane</location>
        <topology evidence="3">Peripheral membrane protein</topology>
    </subcellularLocation>
    <subcellularLocation>
        <location evidence="2">Microsome membrane</location>
        <topology evidence="2">Peripheral membrane protein</topology>
    </subcellularLocation>
</comment>
<evidence type="ECO:0000256" key="1">
    <source>
        <dbReference type="ARBA" id="ARBA00001971"/>
    </source>
</evidence>
<sequence>MGFIAGLCYLLALILIGVYSLFKVKFRYWKKRGIPHFEPRIPYGTLFRTGNKKQHMSENLAEIYEAFKGKAPFAGAYFFMQAIPVAIDLDFIQHVLVKHFRLFHDRGVFYNPKYDPLSVNLFMVEGKKWKHLRAKLTPTFTSGKMKFMYPTIVEAATRFDQTLNDAVRMGSVIEIKELLARFTTDVIGPVSLALSATA</sequence>
<evidence type="ECO:0000313" key="15">
    <source>
        <dbReference type="Proteomes" id="UP000594454"/>
    </source>
</evidence>
<evidence type="ECO:0008006" key="16">
    <source>
        <dbReference type="Google" id="ProtNLM"/>
    </source>
</evidence>
<dbReference type="InterPro" id="IPR002402">
    <property type="entry name" value="Cyt_P450_E_grp-II"/>
</dbReference>
<evidence type="ECO:0000256" key="11">
    <source>
        <dbReference type="ARBA" id="ARBA00023033"/>
    </source>
</evidence>
<dbReference type="EMBL" id="LR899009">
    <property type="protein sequence ID" value="CAD7079533.1"/>
    <property type="molecule type" value="Genomic_DNA"/>
</dbReference>
<keyword evidence="11" id="KW-0503">Monooxygenase</keyword>
<dbReference type="Pfam" id="PF00067">
    <property type="entry name" value="p450"/>
    <property type="match status" value="1"/>
</dbReference>
<feature type="transmembrane region" description="Helical" evidence="13">
    <location>
        <begin position="6"/>
        <end position="22"/>
    </location>
</feature>
<proteinExistence type="inferred from homology"/>
<dbReference type="PANTHER" id="PTHR24292">
    <property type="entry name" value="CYTOCHROME P450"/>
    <property type="match status" value="1"/>
</dbReference>
<evidence type="ECO:0000256" key="13">
    <source>
        <dbReference type="SAM" id="Phobius"/>
    </source>
</evidence>
<dbReference type="Gene3D" id="1.10.630.10">
    <property type="entry name" value="Cytochrome P450"/>
    <property type="match status" value="1"/>
</dbReference>
<dbReference type="PANTHER" id="PTHR24292:SF103">
    <property type="entry name" value="CYTOCHROME P450 6BS1"/>
    <property type="match status" value="1"/>
</dbReference>
<dbReference type="InterPro" id="IPR050476">
    <property type="entry name" value="Insect_CytP450_Detox"/>
</dbReference>
<evidence type="ECO:0000256" key="2">
    <source>
        <dbReference type="ARBA" id="ARBA00004174"/>
    </source>
</evidence>
<evidence type="ECO:0000256" key="10">
    <source>
        <dbReference type="ARBA" id="ARBA00023004"/>
    </source>
</evidence>
<accession>A0A7R8YNF8</accession>
<evidence type="ECO:0000256" key="3">
    <source>
        <dbReference type="ARBA" id="ARBA00004406"/>
    </source>
</evidence>
<evidence type="ECO:0000256" key="4">
    <source>
        <dbReference type="ARBA" id="ARBA00010617"/>
    </source>
</evidence>
<comment type="similarity">
    <text evidence="4">Belongs to the cytochrome P450 family.</text>
</comment>
<dbReference type="GO" id="GO:0020037">
    <property type="term" value="F:heme binding"/>
    <property type="evidence" value="ECO:0007669"/>
    <property type="project" value="InterPro"/>
</dbReference>
<dbReference type="SUPFAM" id="SSF48264">
    <property type="entry name" value="Cytochrome P450"/>
    <property type="match status" value="1"/>
</dbReference>
<dbReference type="InterPro" id="IPR036396">
    <property type="entry name" value="Cyt_P450_sf"/>
</dbReference>
<protein>
    <recommendedName>
        <fullName evidence="16">Cytochrome P450</fullName>
    </recommendedName>
</protein>
<evidence type="ECO:0000256" key="6">
    <source>
        <dbReference type="ARBA" id="ARBA00022723"/>
    </source>
</evidence>
<gene>
    <name evidence="14" type="ORF">HERILL_LOCUS2746</name>
</gene>